<keyword evidence="5 6" id="KW-0961">Cell wall biogenesis/degradation</keyword>
<feature type="domain" description="L,D-TPase catalytic" evidence="9">
    <location>
        <begin position="396"/>
        <end position="524"/>
    </location>
</feature>
<dbReference type="GO" id="GO:0016740">
    <property type="term" value="F:transferase activity"/>
    <property type="evidence" value="ECO:0007669"/>
    <property type="project" value="UniProtKB-KW"/>
</dbReference>
<feature type="compositionally biased region" description="Basic and acidic residues" evidence="7">
    <location>
        <begin position="550"/>
        <end position="574"/>
    </location>
</feature>
<keyword evidence="3 6" id="KW-0133">Cell shape</keyword>
<evidence type="ECO:0000256" key="1">
    <source>
        <dbReference type="ARBA" id="ARBA00004752"/>
    </source>
</evidence>
<comment type="pathway">
    <text evidence="1 6">Cell wall biogenesis; peptidoglycan biosynthesis.</text>
</comment>
<evidence type="ECO:0000313" key="11">
    <source>
        <dbReference type="Proteomes" id="UP000593601"/>
    </source>
</evidence>
<feature type="region of interest" description="Disordered" evidence="7">
    <location>
        <begin position="535"/>
        <end position="625"/>
    </location>
</feature>
<dbReference type="GO" id="GO:0071972">
    <property type="term" value="F:peptidoglycan L,D-transpeptidase activity"/>
    <property type="evidence" value="ECO:0007669"/>
    <property type="project" value="TreeGrafter"/>
</dbReference>
<dbReference type="InterPro" id="IPR022029">
    <property type="entry name" value="YoaR-like_PG-bd"/>
</dbReference>
<dbReference type="Proteomes" id="UP000593601">
    <property type="component" value="Chromosome"/>
</dbReference>
<dbReference type="InterPro" id="IPR050979">
    <property type="entry name" value="LD-transpeptidase"/>
</dbReference>
<dbReference type="AlphaFoldDB" id="A0A7M2RD70"/>
<dbReference type="InterPro" id="IPR005490">
    <property type="entry name" value="LD_TPept_cat_dom"/>
</dbReference>
<protein>
    <submittedName>
        <fullName evidence="10">L,D-transpeptidase/peptidoglycan binding protein</fullName>
    </submittedName>
</protein>
<feature type="active site" description="Nucleophile" evidence="6">
    <location>
        <position position="500"/>
    </location>
</feature>
<dbReference type="RefSeq" id="WP_193734598.1">
    <property type="nucleotide sequence ID" value="NZ_CP063304.1"/>
</dbReference>
<dbReference type="GO" id="GO:0018104">
    <property type="term" value="P:peptidoglycan-protein cross-linking"/>
    <property type="evidence" value="ECO:0007669"/>
    <property type="project" value="TreeGrafter"/>
</dbReference>
<reference evidence="10 11" key="1">
    <citation type="submission" date="2020-10" db="EMBL/GenBank/DDBJ databases">
        <title>Blautia liquoris sp.nov., isolated from the mud in a fermentation cellar used for the production of Chinese strong-flavoured liquor.</title>
        <authorList>
            <person name="Lu L."/>
        </authorList>
    </citation>
    <scope>NUCLEOTIDE SEQUENCE [LARGE SCALE GENOMIC DNA]</scope>
    <source>
        <strain evidence="10 11">LZLJ-3</strain>
    </source>
</reference>
<evidence type="ECO:0000256" key="7">
    <source>
        <dbReference type="SAM" id="MobiDB-lite"/>
    </source>
</evidence>
<dbReference type="SUPFAM" id="SSF143985">
    <property type="entry name" value="L,D-transpeptidase pre-catalytic domain-like"/>
    <property type="match status" value="1"/>
</dbReference>
<evidence type="ECO:0000313" key="10">
    <source>
        <dbReference type="EMBL" id="QOV18236.1"/>
    </source>
</evidence>
<dbReference type="Gene3D" id="2.40.440.10">
    <property type="entry name" value="L,D-transpeptidase catalytic domain-like"/>
    <property type="match status" value="1"/>
</dbReference>
<keyword evidence="8" id="KW-0472">Membrane</keyword>
<feature type="transmembrane region" description="Helical" evidence="8">
    <location>
        <begin position="61"/>
        <end position="84"/>
    </location>
</feature>
<dbReference type="Gene3D" id="3.10.20.800">
    <property type="match status" value="1"/>
</dbReference>
<evidence type="ECO:0000256" key="2">
    <source>
        <dbReference type="ARBA" id="ARBA00022679"/>
    </source>
</evidence>
<evidence type="ECO:0000256" key="3">
    <source>
        <dbReference type="ARBA" id="ARBA00022960"/>
    </source>
</evidence>
<dbReference type="Pfam" id="PF03734">
    <property type="entry name" value="YkuD"/>
    <property type="match status" value="1"/>
</dbReference>
<dbReference type="GO" id="GO:0005576">
    <property type="term" value="C:extracellular region"/>
    <property type="evidence" value="ECO:0007669"/>
    <property type="project" value="TreeGrafter"/>
</dbReference>
<dbReference type="PANTHER" id="PTHR30582:SF33">
    <property type="entry name" value="EXPORTED PROTEIN"/>
    <property type="match status" value="1"/>
</dbReference>
<keyword evidence="8" id="KW-0812">Transmembrane</keyword>
<dbReference type="GO" id="GO:0071555">
    <property type="term" value="P:cell wall organization"/>
    <property type="evidence" value="ECO:0007669"/>
    <property type="project" value="UniProtKB-UniRule"/>
</dbReference>
<keyword evidence="2" id="KW-0808">Transferase</keyword>
<dbReference type="CDD" id="cd16913">
    <property type="entry name" value="YkuD_like"/>
    <property type="match status" value="1"/>
</dbReference>
<organism evidence="10 11">
    <name type="scientific">Blautia liquoris</name>
    <dbReference type="NCBI Taxonomy" id="2779518"/>
    <lineage>
        <taxon>Bacteria</taxon>
        <taxon>Bacillati</taxon>
        <taxon>Bacillota</taxon>
        <taxon>Clostridia</taxon>
        <taxon>Lachnospirales</taxon>
        <taxon>Lachnospiraceae</taxon>
        <taxon>Blautia</taxon>
    </lineage>
</organism>
<keyword evidence="4 6" id="KW-0573">Peptidoglycan synthesis</keyword>
<dbReference type="GO" id="GO:0008360">
    <property type="term" value="P:regulation of cell shape"/>
    <property type="evidence" value="ECO:0007669"/>
    <property type="project" value="UniProtKB-UniRule"/>
</dbReference>
<keyword evidence="8" id="KW-1133">Transmembrane helix</keyword>
<evidence type="ECO:0000256" key="5">
    <source>
        <dbReference type="ARBA" id="ARBA00023316"/>
    </source>
</evidence>
<proteinExistence type="predicted"/>
<dbReference type="PANTHER" id="PTHR30582">
    <property type="entry name" value="L,D-TRANSPEPTIDASE"/>
    <property type="match status" value="1"/>
</dbReference>
<dbReference type="InterPro" id="IPR038063">
    <property type="entry name" value="Transpep_catalytic_dom"/>
</dbReference>
<dbReference type="SUPFAM" id="SSF141523">
    <property type="entry name" value="L,D-transpeptidase catalytic domain-like"/>
    <property type="match status" value="1"/>
</dbReference>
<name>A0A7M2RD70_9FIRM</name>
<dbReference type="UniPathway" id="UPA00219"/>
<evidence type="ECO:0000256" key="6">
    <source>
        <dbReference type="PROSITE-ProRule" id="PRU01373"/>
    </source>
</evidence>
<dbReference type="Pfam" id="PF12229">
    <property type="entry name" value="PG_binding_4"/>
    <property type="match status" value="1"/>
</dbReference>
<dbReference type="EMBL" id="CP063304">
    <property type="protein sequence ID" value="QOV18236.1"/>
    <property type="molecule type" value="Genomic_DNA"/>
</dbReference>
<dbReference type="KEGG" id="bliq:INP51_09345"/>
<gene>
    <name evidence="10" type="ORF">INP51_09345</name>
</gene>
<keyword evidence="11" id="KW-1185">Reference proteome</keyword>
<feature type="compositionally biased region" description="Pro residues" evidence="7">
    <location>
        <begin position="578"/>
        <end position="595"/>
    </location>
</feature>
<sequence length="625" mass="70180">MGYDVNDFQDKLEKELENYVGGPLPDDDEFGRDNYDGDGLYDNYDYDDDESGDKKNRIKTIIISAVLVLTVVLVGIYGGFTYYYHNRFYKGTVINNTDCGRLTVSQAEEKIRKNVENYELKLKFRGGEKKDIRSSDIDLEYIPDDSLTNLRKSQSPFLWPKGIFGGSKKYNFKANITYDENKLDQIVSYIPQLQDENMQGPEDAKVEFLDNKFQVTEEVRGNKLDKGKALGFIKKAIDSGQKNLSLEKAGAYEEPKVLSDDKNLQTQAAQLNELTASSITYQLPQGDQVLDGNTLRQWLFVDDNGNYSKDDDVWNQHIREYVQNLAESVDTYDVDTKFQATGLGEITVKGKFGFQINQEAEAAQLLDELSNHTVTTRKPAFSQEAPTYENNGFGNSYVEIDLSRQHVWVYKDGALAVDTGCVSGKMTSDRWTPPGIFHLTFKKSPSVLRGAKRADGTYEYESPVTYWMPFNGGIGLHDATWRTSGQFGTNIYKNRGSHGCINLPLSKAKAIYEIIDESMPIICYYSETYNVAPAEKKADETKEAPTASPDEEKKQDSDTTKEKDKTKEEKKKDTPAPTKTPPAPTKVPTPAPTDPPVTETPTPTDPPAPTNTPEEPSPDQPTENE</sequence>
<accession>A0A7M2RD70</accession>
<evidence type="ECO:0000256" key="8">
    <source>
        <dbReference type="SAM" id="Phobius"/>
    </source>
</evidence>
<evidence type="ECO:0000259" key="9">
    <source>
        <dbReference type="PROSITE" id="PS52029"/>
    </source>
</evidence>
<evidence type="ECO:0000256" key="4">
    <source>
        <dbReference type="ARBA" id="ARBA00022984"/>
    </source>
</evidence>
<dbReference type="InterPro" id="IPR038054">
    <property type="entry name" value="LD_TPept-like_central_sf"/>
</dbReference>
<feature type="active site" description="Proton donor/acceptor" evidence="6">
    <location>
        <position position="477"/>
    </location>
</feature>
<dbReference type="PROSITE" id="PS52029">
    <property type="entry name" value="LD_TPASE"/>
    <property type="match status" value="1"/>
</dbReference>